<evidence type="ECO:0000313" key="1">
    <source>
        <dbReference type="EMBL" id="MEB3429315.1"/>
    </source>
</evidence>
<organism evidence="1 2">
    <name type="scientific">Citroniella saccharovorans</name>
    <dbReference type="NCBI Taxonomy" id="2053367"/>
    <lineage>
        <taxon>Bacteria</taxon>
        <taxon>Bacillati</taxon>
        <taxon>Bacillota</taxon>
        <taxon>Tissierellia</taxon>
        <taxon>Tissierellales</taxon>
        <taxon>Peptoniphilaceae</taxon>
        <taxon>Citroniella</taxon>
    </lineage>
</organism>
<dbReference type="Gene3D" id="3.30.70.1210">
    <property type="entry name" value="Crispr-associated protein, domain 2"/>
    <property type="match status" value="1"/>
</dbReference>
<dbReference type="Proteomes" id="UP001357733">
    <property type="component" value="Unassembled WGS sequence"/>
</dbReference>
<protein>
    <submittedName>
        <fullName evidence="1">Type I-E CRISPR-associated protein Cas6/Cse3/CasE</fullName>
    </submittedName>
</protein>
<dbReference type="Gene3D" id="3.30.70.1200">
    <property type="entry name" value="Crispr-associated protein, domain 1"/>
    <property type="match status" value="1"/>
</dbReference>
<dbReference type="CDD" id="cd09727">
    <property type="entry name" value="Cas6_I-E"/>
    <property type="match status" value="1"/>
</dbReference>
<evidence type="ECO:0000313" key="2">
    <source>
        <dbReference type="Proteomes" id="UP001357733"/>
    </source>
</evidence>
<dbReference type="SUPFAM" id="SSF117987">
    <property type="entry name" value="CRISPR-associated protein"/>
    <property type="match status" value="2"/>
</dbReference>
<dbReference type="EMBL" id="JAYKOT010000003">
    <property type="protein sequence ID" value="MEB3429315.1"/>
    <property type="molecule type" value="Genomic_DNA"/>
</dbReference>
<sequence>MYLSRVKIDAYNRRMLRDLTHLGAYHAWVEDSFPDERESSVEDRTRKLWRVDQINGESYLLILSKNKPDLERLEKYGVKSSAETKSYDRLLDSIEEGLKARFKVNLNTVKSICDDKKHIKRGRLVPVGLEELNSFFLDRTEKNGFSVKEDEFSITSRGEKLFIKKDEKKEILTKVNLVSATYEGVLTVIDSEKFKDTLINGLGRKKAYGFGLLTIIPYHG</sequence>
<comment type="caution">
    <text evidence="1">The sequence shown here is derived from an EMBL/GenBank/DDBJ whole genome shotgun (WGS) entry which is preliminary data.</text>
</comment>
<accession>A0AAW9MXK7</accession>
<reference evidence="1 2" key="1">
    <citation type="submission" date="2024-01" db="EMBL/GenBank/DDBJ databases">
        <title>Complete genome sequence of Citroniella saccharovorans strain M6.X9, isolated from human fecal sample.</title>
        <authorList>
            <person name="Cheng G."/>
            <person name="Westerholm M."/>
            <person name="Schnurer A."/>
        </authorList>
    </citation>
    <scope>NUCLEOTIDE SEQUENCE [LARGE SCALE GENOMIC DNA]</scope>
    <source>
        <strain evidence="1 2">DSM 29873</strain>
    </source>
</reference>
<dbReference type="Pfam" id="PF08798">
    <property type="entry name" value="CRISPR_assoc"/>
    <property type="match status" value="1"/>
</dbReference>
<dbReference type="AlphaFoldDB" id="A0AAW9MXK7"/>
<name>A0AAW9MXK7_9FIRM</name>
<gene>
    <name evidence="1" type="primary">cas6e</name>
    <name evidence="1" type="ORF">VLK81_04675</name>
</gene>
<keyword evidence="2" id="KW-1185">Reference proteome</keyword>
<dbReference type="InterPro" id="IPR010179">
    <property type="entry name" value="CRISPR-assoc_prot_Cse3"/>
</dbReference>
<dbReference type="SMART" id="SM01101">
    <property type="entry name" value="CRISPR_assoc"/>
    <property type="match status" value="1"/>
</dbReference>
<proteinExistence type="predicted"/>
<dbReference type="NCBIfam" id="TIGR01907">
    <property type="entry name" value="casE_Cse3"/>
    <property type="match status" value="1"/>
</dbReference>
<dbReference type="RefSeq" id="WP_324619512.1">
    <property type="nucleotide sequence ID" value="NZ_JAYKOT010000003.1"/>
</dbReference>